<evidence type="ECO:0000256" key="1">
    <source>
        <dbReference type="SAM" id="Phobius"/>
    </source>
</evidence>
<protein>
    <submittedName>
        <fullName evidence="2">Uncharacterized protein</fullName>
    </submittedName>
</protein>
<dbReference type="Proteomes" id="UP000033054">
    <property type="component" value="Chromosome"/>
</dbReference>
<dbReference type="KEGG" id="srd:SD10_02545"/>
<keyword evidence="1" id="KW-0472">Membrane</keyword>
<reference evidence="2 3" key="1">
    <citation type="journal article" date="2014" name="Curr. Microbiol.">
        <title>Spirosoma radiotolerans sp. nov., a gamma-radiation-resistant bacterium isolated from gamma ray-irradiated soil.</title>
        <authorList>
            <person name="Lee J.J."/>
            <person name="Srinivasan S."/>
            <person name="Lim S."/>
            <person name="Joe M."/>
            <person name="Im S."/>
            <person name="Bae S.I."/>
            <person name="Park K.R."/>
            <person name="Han J.H."/>
            <person name="Park S.H."/>
            <person name="Joo B.M."/>
            <person name="Park S.J."/>
            <person name="Kim M.K."/>
        </authorList>
    </citation>
    <scope>NUCLEOTIDE SEQUENCE [LARGE SCALE GENOMIC DNA]</scope>
    <source>
        <strain evidence="2 3">DG5A</strain>
    </source>
</reference>
<dbReference type="GO" id="GO:0016788">
    <property type="term" value="F:hydrolase activity, acting on ester bonds"/>
    <property type="evidence" value="ECO:0007669"/>
    <property type="project" value="UniProtKB-ARBA"/>
</dbReference>
<proteinExistence type="predicted"/>
<evidence type="ECO:0000313" key="3">
    <source>
        <dbReference type="Proteomes" id="UP000033054"/>
    </source>
</evidence>
<name>A0A0E3ZTP1_9BACT</name>
<dbReference type="PATRIC" id="fig|1379870.5.peg.565"/>
<organism evidence="2 3">
    <name type="scientific">Spirosoma radiotolerans</name>
    <dbReference type="NCBI Taxonomy" id="1379870"/>
    <lineage>
        <taxon>Bacteria</taxon>
        <taxon>Pseudomonadati</taxon>
        <taxon>Bacteroidota</taxon>
        <taxon>Cytophagia</taxon>
        <taxon>Cytophagales</taxon>
        <taxon>Cytophagaceae</taxon>
        <taxon>Spirosoma</taxon>
    </lineage>
</organism>
<dbReference type="AlphaFoldDB" id="A0A0E3ZTP1"/>
<gene>
    <name evidence="2" type="ORF">SD10_02545</name>
</gene>
<keyword evidence="1" id="KW-1133">Transmembrane helix</keyword>
<dbReference type="HOGENOM" id="CLU_796714_0_0_10"/>
<evidence type="ECO:0000313" key="2">
    <source>
        <dbReference type="EMBL" id="AKD53949.1"/>
    </source>
</evidence>
<dbReference type="STRING" id="1379870.SD10_02545"/>
<dbReference type="SUPFAM" id="SSF52266">
    <property type="entry name" value="SGNH hydrolase"/>
    <property type="match status" value="1"/>
</dbReference>
<dbReference type="Gene3D" id="3.40.50.1110">
    <property type="entry name" value="SGNH hydrolase"/>
    <property type="match status" value="1"/>
</dbReference>
<accession>A0A0E3ZTP1</accession>
<dbReference type="InterPro" id="IPR036514">
    <property type="entry name" value="SGNH_hydro_sf"/>
</dbReference>
<sequence>MLYGKVWVKGIAVSFLTFIFSWLALEGIASLLLHWKQKYQREAEYNTQADKAEPLKNSLVLVRNDALGIVRPAPGPYEVSYRIKQPATGGAHLSQSAKQVSITYHIDSLSRRITPFDNQRAAGKYALFLGCSFTYGEAVSDTSTMPYYFGKATGFRPYNYGVSGYSPAHMIALQQSVNMRNEIAEKDGIAIYTYIEDHLARVAPSTKWIYNSNGYWPYVNPKTVAVEGTYGEKHPINLQLINGMYKSNIVNLFNINFPRRYSTEQYEQFVTIVKKSEQLYRNQFGNDNFYVVIFPAYPMAPELRQLFQRAQLKVIDYSALLSWKTTYDGMHPDGEAYKRVAEKLANDLPIKSI</sequence>
<feature type="transmembrane region" description="Helical" evidence="1">
    <location>
        <begin position="6"/>
        <end position="33"/>
    </location>
</feature>
<dbReference type="EMBL" id="CP010429">
    <property type="protein sequence ID" value="AKD53949.1"/>
    <property type="molecule type" value="Genomic_DNA"/>
</dbReference>
<keyword evidence="1" id="KW-0812">Transmembrane</keyword>
<keyword evidence="3" id="KW-1185">Reference proteome</keyword>